<sequence length="65" mass="7545">MWVVLDLFCLCDRSMSFKAYIVCLNTSLLYVRDINSNSKQHSCLQESIIYSSHNTHTQLFLSKTP</sequence>
<evidence type="ECO:0000313" key="1">
    <source>
        <dbReference type="EMBL" id="KOF88324.1"/>
    </source>
</evidence>
<reference evidence="1" key="1">
    <citation type="submission" date="2015-07" db="EMBL/GenBank/DDBJ databases">
        <title>MeaNS - Measles Nucleotide Surveillance Program.</title>
        <authorList>
            <person name="Tran T."/>
            <person name="Druce J."/>
        </authorList>
    </citation>
    <scope>NUCLEOTIDE SEQUENCE</scope>
    <source>
        <strain evidence="1">UCB-OBI-ISO-001</strain>
        <tissue evidence="1">Gonad</tissue>
    </source>
</reference>
<dbReference type="AlphaFoldDB" id="A0A0L8HGT5"/>
<proteinExistence type="predicted"/>
<name>A0A0L8HGT5_OCTBM</name>
<accession>A0A0L8HGT5</accession>
<dbReference type="EMBL" id="KQ418194">
    <property type="protein sequence ID" value="KOF88324.1"/>
    <property type="molecule type" value="Genomic_DNA"/>
</dbReference>
<gene>
    <name evidence="1" type="ORF">OCBIM_22015035mg</name>
</gene>
<protein>
    <submittedName>
        <fullName evidence="1">Uncharacterized protein</fullName>
    </submittedName>
</protein>
<organism evidence="1">
    <name type="scientific">Octopus bimaculoides</name>
    <name type="common">California two-spotted octopus</name>
    <dbReference type="NCBI Taxonomy" id="37653"/>
    <lineage>
        <taxon>Eukaryota</taxon>
        <taxon>Metazoa</taxon>
        <taxon>Spiralia</taxon>
        <taxon>Lophotrochozoa</taxon>
        <taxon>Mollusca</taxon>
        <taxon>Cephalopoda</taxon>
        <taxon>Coleoidea</taxon>
        <taxon>Octopodiformes</taxon>
        <taxon>Octopoda</taxon>
        <taxon>Incirrata</taxon>
        <taxon>Octopodidae</taxon>
        <taxon>Octopus</taxon>
    </lineage>
</organism>